<name>A0A0H3CHI0_ENTCC</name>
<gene>
    <name evidence="1" type="ordered locus">ECL_01190</name>
</gene>
<evidence type="ECO:0000313" key="2">
    <source>
        <dbReference type="Proteomes" id="UP000002363"/>
    </source>
</evidence>
<dbReference type="HOGENOM" id="CLU_3289301_0_0_6"/>
<dbReference type="Proteomes" id="UP000002363">
    <property type="component" value="Chromosome"/>
</dbReference>
<proteinExistence type="predicted"/>
<protein>
    <submittedName>
        <fullName evidence="1">Uncharacterized protein</fullName>
    </submittedName>
</protein>
<dbReference type="EMBL" id="CP001918">
    <property type="protein sequence ID" value="ADF60751.1"/>
    <property type="molecule type" value="Genomic_DNA"/>
</dbReference>
<dbReference type="AlphaFoldDB" id="A0A0H3CHI0"/>
<dbReference type="STRING" id="716541.ECL_01190"/>
<sequence length="40" mass="4541">MSVFMTEAAWHGLYNERTPKHTLKGAIGITIVKNKQKINN</sequence>
<keyword evidence="2" id="KW-1185">Reference proteome</keyword>
<evidence type="ECO:0000313" key="1">
    <source>
        <dbReference type="EMBL" id="ADF60751.1"/>
    </source>
</evidence>
<organism evidence="1 2">
    <name type="scientific">Enterobacter cloacae subsp. cloacae (strain ATCC 13047 / DSM 30054 / NBRC 13535 / NCTC 10005 / WDCM 00083 / NCDC 279-56)</name>
    <dbReference type="NCBI Taxonomy" id="716541"/>
    <lineage>
        <taxon>Bacteria</taxon>
        <taxon>Pseudomonadati</taxon>
        <taxon>Pseudomonadota</taxon>
        <taxon>Gammaproteobacteria</taxon>
        <taxon>Enterobacterales</taxon>
        <taxon>Enterobacteriaceae</taxon>
        <taxon>Enterobacter</taxon>
        <taxon>Enterobacter cloacae complex</taxon>
    </lineage>
</organism>
<reference evidence="1 2" key="1">
    <citation type="journal article" date="2010" name="J. Bacteriol.">
        <title>Complete genome sequence of Enterobacter cloacae subsp. cloacae type strain ATCC 13047.</title>
        <authorList>
            <person name="Ren Y."/>
            <person name="Ren Y."/>
            <person name="Zhou Z."/>
            <person name="Guo X."/>
            <person name="Li Y."/>
            <person name="Feng L."/>
            <person name="Wang L."/>
        </authorList>
    </citation>
    <scope>NUCLEOTIDE SEQUENCE [LARGE SCALE GENOMIC DNA]</scope>
    <source>
        <strain evidence="2">ATCC 13047 / DSM 30054 / NBRC 13535 / NCTC 10005 / WDCM 00083 / NCDC 279-56</strain>
    </source>
</reference>
<accession>A0A0H3CHI0</accession>
<dbReference type="KEGG" id="enc:ECL_01190"/>
<dbReference type="EnsemblBacteria" id="ADF60751">
    <property type="protein sequence ID" value="ADF60751"/>
    <property type="gene ID" value="ECL_01190"/>
</dbReference>